<feature type="region of interest" description="Disordered" evidence="12">
    <location>
        <begin position="543"/>
        <end position="587"/>
    </location>
</feature>
<evidence type="ECO:0000256" key="11">
    <source>
        <dbReference type="ARBA" id="ARBA00023273"/>
    </source>
</evidence>
<reference evidence="13" key="1">
    <citation type="journal article" date="2024" name="Gigascience">
        <title>Chromosome-level genome of the poultry shaft louse Menopon gallinae provides insight into the host-switching and adaptive evolution of parasitic lice.</title>
        <authorList>
            <person name="Xu Y."/>
            <person name="Ma L."/>
            <person name="Liu S."/>
            <person name="Liang Y."/>
            <person name="Liu Q."/>
            <person name="He Z."/>
            <person name="Tian L."/>
            <person name="Duan Y."/>
            <person name="Cai W."/>
            <person name="Li H."/>
            <person name="Song F."/>
        </authorList>
    </citation>
    <scope>NUCLEOTIDE SEQUENCE</scope>
    <source>
        <strain evidence="13">Cailab_2023a</strain>
    </source>
</reference>
<feature type="compositionally biased region" description="Acidic residues" evidence="12">
    <location>
        <begin position="502"/>
        <end position="512"/>
    </location>
</feature>
<keyword evidence="3" id="KW-0963">Cytoplasm</keyword>
<evidence type="ECO:0000256" key="4">
    <source>
        <dbReference type="ARBA" id="ARBA00022574"/>
    </source>
</evidence>
<dbReference type="EMBL" id="JARGDH010000001">
    <property type="protein sequence ID" value="KAL0280497.1"/>
    <property type="molecule type" value="Genomic_DNA"/>
</dbReference>
<keyword evidence="6" id="KW-0677">Repeat</keyword>
<proteinExistence type="inferred from homology"/>
<dbReference type="GO" id="GO:0036158">
    <property type="term" value="P:outer dynein arm assembly"/>
    <property type="evidence" value="ECO:0007669"/>
    <property type="project" value="TreeGrafter"/>
</dbReference>
<keyword evidence="7" id="KW-0243">Dynein</keyword>
<feature type="region of interest" description="Disordered" evidence="12">
    <location>
        <begin position="491"/>
        <end position="512"/>
    </location>
</feature>
<comment type="similarity">
    <text evidence="2">Belongs to the dynein intermediate chain family.</text>
</comment>
<dbReference type="Pfam" id="PF00400">
    <property type="entry name" value="WD40"/>
    <property type="match status" value="1"/>
</dbReference>
<keyword evidence="10" id="KW-0206">Cytoskeleton</keyword>
<keyword evidence="5" id="KW-0493">Microtubule</keyword>
<dbReference type="SUPFAM" id="SSF50978">
    <property type="entry name" value="WD40 repeat-like"/>
    <property type="match status" value="1"/>
</dbReference>
<organism evidence="13">
    <name type="scientific">Menopon gallinae</name>
    <name type="common">poultry shaft louse</name>
    <dbReference type="NCBI Taxonomy" id="328185"/>
    <lineage>
        <taxon>Eukaryota</taxon>
        <taxon>Metazoa</taxon>
        <taxon>Ecdysozoa</taxon>
        <taxon>Arthropoda</taxon>
        <taxon>Hexapoda</taxon>
        <taxon>Insecta</taxon>
        <taxon>Pterygota</taxon>
        <taxon>Neoptera</taxon>
        <taxon>Paraneoptera</taxon>
        <taxon>Psocodea</taxon>
        <taxon>Troctomorpha</taxon>
        <taxon>Phthiraptera</taxon>
        <taxon>Amblycera</taxon>
        <taxon>Menoponidae</taxon>
        <taxon>Menopon</taxon>
    </lineage>
</organism>
<dbReference type="InterPro" id="IPR050687">
    <property type="entry name" value="Dynein_IC"/>
</dbReference>
<dbReference type="Gene3D" id="2.130.10.10">
    <property type="entry name" value="YVTN repeat-like/Quinoprotein amine dehydrogenase"/>
    <property type="match status" value="2"/>
</dbReference>
<keyword evidence="9" id="KW-0505">Motor protein</keyword>
<evidence type="ECO:0000256" key="10">
    <source>
        <dbReference type="ARBA" id="ARBA00023212"/>
    </source>
</evidence>
<comment type="caution">
    <text evidence="13">The sequence shown here is derived from an EMBL/GenBank/DDBJ whole genome shotgun (WGS) entry which is preliminary data.</text>
</comment>
<keyword evidence="4" id="KW-0853">WD repeat</keyword>
<evidence type="ECO:0000256" key="2">
    <source>
        <dbReference type="ARBA" id="ARBA00011059"/>
    </source>
</evidence>
<keyword evidence="8" id="KW-0969">Cilium</keyword>
<dbReference type="SMART" id="SM00320">
    <property type="entry name" value="WD40"/>
    <property type="match status" value="5"/>
</dbReference>
<dbReference type="InterPro" id="IPR036322">
    <property type="entry name" value="WD40_repeat_dom_sf"/>
</dbReference>
<sequence>MDPYLVKNPVDKGVQLGQEMSEHVANTLRSESADRGMNHIEGGWPKELNLLDEEAVIRYRKKLEREENYIEAMKNLSKPIEHAILQNNAINIYQQYFVDNTELADTQRTDARIKNRFRDPAEVKRPISHLSWSADCATFAATYCNMDFHKKKLIEDKASYIWDAEIPSNPQITLETKTPIVALEYNPRDKHSLVAGLYTGQVCYFDPRKAPDYVDCSPVEVSHRDPCHSVLWINSKTGMEFFSASSDGVVKWWDCRKLNETLDHIILDVTREGPNMMRAQGTSCLEYDPNIPAKYLVGTEAGCVICGNRKGTNYAEKLPWMIKSHSGPIYAVERNHAFSKCFLVVADWSARIWSEDCKESAIMWTNQHKARLTCGQWNPCRYSVFYLTRSDGILDIWDLLQEQRGPLLSVRMGHSPLTTLRVQEDGEFLVVGDENGTCSIVQFSEDLITSSKNDKFYLMAMFERESRREKILESRNREIRLRWATKMKEAEEREKAPKKLEEEGEEEVEEEVAAMPVNEEVVKYEMEYWAEIEKYYLDLEEKTRRHESIAGEGSEEDEEESVVEVVPETVSEETELKASSTDTTNPA</sequence>
<evidence type="ECO:0000256" key="1">
    <source>
        <dbReference type="ARBA" id="ARBA00004430"/>
    </source>
</evidence>
<evidence type="ECO:0000256" key="9">
    <source>
        <dbReference type="ARBA" id="ARBA00023175"/>
    </source>
</evidence>
<dbReference type="GO" id="GO:0045504">
    <property type="term" value="F:dynein heavy chain binding"/>
    <property type="evidence" value="ECO:0007669"/>
    <property type="project" value="TreeGrafter"/>
</dbReference>
<protein>
    <recommendedName>
        <fullName evidence="14">Dynein intermediate chain 3, ciliary</fullName>
    </recommendedName>
</protein>
<dbReference type="PANTHER" id="PTHR12442:SF7">
    <property type="entry name" value="DYNEIN AXONEMAL INTERMEDIATE CHAIN 2"/>
    <property type="match status" value="1"/>
</dbReference>
<evidence type="ECO:0000256" key="3">
    <source>
        <dbReference type="ARBA" id="ARBA00022490"/>
    </source>
</evidence>
<evidence type="ECO:0000256" key="6">
    <source>
        <dbReference type="ARBA" id="ARBA00022737"/>
    </source>
</evidence>
<name>A0AAW2IDU5_9NEOP</name>
<dbReference type="AlphaFoldDB" id="A0AAW2IDU5"/>
<evidence type="ECO:0000256" key="7">
    <source>
        <dbReference type="ARBA" id="ARBA00023017"/>
    </source>
</evidence>
<gene>
    <name evidence="13" type="ORF">PYX00_001767</name>
</gene>
<evidence type="ECO:0008006" key="14">
    <source>
        <dbReference type="Google" id="ProtNLM"/>
    </source>
</evidence>
<feature type="compositionally biased region" description="Basic and acidic residues" evidence="12">
    <location>
        <begin position="491"/>
        <end position="501"/>
    </location>
</feature>
<dbReference type="GO" id="GO:0045503">
    <property type="term" value="F:dynein light chain binding"/>
    <property type="evidence" value="ECO:0007669"/>
    <property type="project" value="TreeGrafter"/>
</dbReference>
<evidence type="ECO:0000313" key="13">
    <source>
        <dbReference type="EMBL" id="KAL0280497.1"/>
    </source>
</evidence>
<feature type="compositionally biased region" description="Polar residues" evidence="12">
    <location>
        <begin position="577"/>
        <end position="587"/>
    </location>
</feature>
<evidence type="ECO:0000256" key="8">
    <source>
        <dbReference type="ARBA" id="ARBA00023069"/>
    </source>
</evidence>
<dbReference type="InterPro" id="IPR015943">
    <property type="entry name" value="WD40/YVTN_repeat-like_dom_sf"/>
</dbReference>
<dbReference type="GO" id="GO:0003341">
    <property type="term" value="P:cilium movement"/>
    <property type="evidence" value="ECO:0007669"/>
    <property type="project" value="TreeGrafter"/>
</dbReference>
<accession>A0AAW2IDU5</accession>
<dbReference type="GO" id="GO:0036157">
    <property type="term" value="C:outer dynein arm"/>
    <property type="evidence" value="ECO:0007669"/>
    <property type="project" value="TreeGrafter"/>
</dbReference>
<comment type="subcellular location">
    <subcellularLocation>
        <location evidence="1">Cytoplasm</location>
        <location evidence="1">Cytoskeleton</location>
        <location evidence="1">Cilium axoneme</location>
    </subcellularLocation>
</comment>
<feature type="compositionally biased region" description="Acidic residues" evidence="12">
    <location>
        <begin position="553"/>
        <end position="562"/>
    </location>
</feature>
<evidence type="ECO:0000256" key="12">
    <source>
        <dbReference type="SAM" id="MobiDB-lite"/>
    </source>
</evidence>
<dbReference type="InterPro" id="IPR001680">
    <property type="entry name" value="WD40_rpt"/>
</dbReference>
<evidence type="ECO:0000256" key="5">
    <source>
        <dbReference type="ARBA" id="ARBA00022701"/>
    </source>
</evidence>
<dbReference type="PANTHER" id="PTHR12442">
    <property type="entry name" value="DYNEIN INTERMEDIATE CHAIN"/>
    <property type="match status" value="1"/>
</dbReference>
<dbReference type="GO" id="GO:0005874">
    <property type="term" value="C:microtubule"/>
    <property type="evidence" value="ECO:0007669"/>
    <property type="project" value="UniProtKB-KW"/>
</dbReference>
<keyword evidence="11" id="KW-0966">Cell projection</keyword>